<comment type="cofactor">
    <cofactor evidence="1">
        <name>a divalent metal cation</name>
        <dbReference type="ChEBI" id="CHEBI:60240"/>
    </cofactor>
</comment>
<feature type="region of interest" description="Disordered" evidence="3">
    <location>
        <begin position="39"/>
        <end position="112"/>
    </location>
</feature>
<evidence type="ECO:0000256" key="1">
    <source>
        <dbReference type="ARBA" id="ARBA00001968"/>
    </source>
</evidence>
<evidence type="ECO:0000259" key="4">
    <source>
        <dbReference type="Pfam" id="PF00102"/>
    </source>
</evidence>
<dbReference type="EMBL" id="LSMT01000750">
    <property type="protein sequence ID" value="PFX14647.1"/>
    <property type="molecule type" value="Genomic_DNA"/>
</dbReference>
<feature type="compositionally biased region" description="Acidic residues" evidence="3">
    <location>
        <begin position="102"/>
        <end position="112"/>
    </location>
</feature>
<protein>
    <submittedName>
        <fullName evidence="6">Tyrosine-protein phosphatase non-receptor type 12</fullName>
    </submittedName>
</protein>
<dbReference type="AlphaFoldDB" id="A0A2B4RE80"/>
<dbReference type="OrthoDB" id="5986118at2759"/>
<keyword evidence="2" id="KW-0479">Metal-binding</keyword>
<dbReference type="Proteomes" id="UP000225706">
    <property type="component" value="Unassembled WGS sequence"/>
</dbReference>
<dbReference type="Pfam" id="PF13359">
    <property type="entry name" value="DDE_Tnp_4"/>
    <property type="match status" value="1"/>
</dbReference>
<dbReference type="STRING" id="50429.A0A2B4RE80"/>
<dbReference type="SUPFAM" id="SSF52799">
    <property type="entry name" value="(Phosphotyrosine protein) phosphatases II"/>
    <property type="match status" value="1"/>
</dbReference>
<dbReference type="GO" id="GO:0004725">
    <property type="term" value="F:protein tyrosine phosphatase activity"/>
    <property type="evidence" value="ECO:0007669"/>
    <property type="project" value="InterPro"/>
</dbReference>
<feature type="domain" description="DDE Tnp4" evidence="5">
    <location>
        <begin position="327"/>
        <end position="486"/>
    </location>
</feature>
<proteinExistence type="predicted"/>
<gene>
    <name evidence="6" type="primary">Ptpn12</name>
    <name evidence="6" type="ORF">AWC38_SpisGene21177</name>
</gene>
<dbReference type="InterPro" id="IPR027806">
    <property type="entry name" value="HARBI1_dom"/>
</dbReference>
<dbReference type="Gene3D" id="3.90.190.10">
    <property type="entry name" value="Protein tyrosine phosphatase superfamily"/>
    <property type="match status" value="1"/>
</dbReference>
<name>A0A2B4RE80_STYPI</name>
<evidence type="ECO:0000256" key="3">
    <source>
        <dbReference type="SAM" id="MobiDB-lite"/>
    </source>
</evidence>
<evidence type="ECO:0000256" key="2">
    <source>
        <dbReference type="ARBA" id="ARBA00022723"/>
    </source>
</evidence>
<accession>A0A2B4RE80</accession>
<dbReference type="InterPro" id="IPR000242">
    <property type="entry name" value="PTP_cat"/>
</dbReference>
<dbReference type="Pfam" id="PF00102">
    <property type="entry name" value="Y_phosphatase"/>
    <property type="match status" value="1"/>
</dbReference>
<reference evidence="7" key="1">
    <citation type="journal article" date="2017" name="bioRxiv">
        <title>Comparative analysis of the genomes of Stylophora pistillata and Acropora digitifera provides evidence for extensive differences between species of corals.</title>
        <authorList>
            <person name="Voolstra C.R."/>
            <person name="Li Y."/>
            <person name="Liew Y.J."/>
            <person name="Baumgarten S."/>
            <person name="Zoccola D."/>
            <person name="Flot J.-F."/>
            <person name="Tambutte S."/>
            <person name="Allemand D."/>
            <person name="Aranda M."/>
        </authorList>
    </citation>
    <scope>NUCLEOTIDE SEQUENCE [LARGE SCALE GENOMIC DNA]</scope>
</reference>
<feature type="compositionally biased region" description="Basic and acidic residues" evidence="3">
    <location>
        <begin position="67"/>
        <end position="81"/>
    </location>
</feature>
<feature type="domain" description="Tyrosine-protein phosphatase" evidence="4">
    <location>
        <begin position="516"/>
        <end position="552"/>
    </location>
</feature>
<keyword evidence="7" id="KW-1185">Reference proteome</keyword>
<sequence length="557" mass="63844">MAKCKRWLVACSREFFTEKNITRNTYICALHWPGEKGPTAEFPDPLKANLRPAQASRARAPKRKAPKERENPASKKQKLFDDNYEEQLSNDITVSDDHDQESQEVEPTVDESSFIDEECVDEDCAVIDTHSYVNPSGKLVSDQGSQTIYSKYELSAKVETMILKNDVSTTQLQGPKIVSTLSYENIVQDVALMKHFTGLRPSQFEVLHDFLDDVCPLETINYWKSKDCPATENARTGPKADFSSREKLFICLLRLKRGFTLNTIAALLSTPNRKINFSYIAKIFTTYIQLMYVIFRDMQNFMFPERTQFSRFLPKVFKTMKNIRCIVDCTEFRVECSRNFARQGNTFSSYKHTNTFKCLIAVTPCGGACFVSDLFEGDIDDVRIFKESGLLKHLKPYDLVLADRGFTVQDLLNPLQVQLKIPSFLKGRKSLSAAEELETRSIAKARIHVERFNERLKQFKLVSRRIPLSLAPVATQMVVVAACLVNFQATLFDHNRIILPSLPDKPGSDYINGNYIKIVIMVCREIEMGKLKCKRYWPENKDEKLNFAGLEIIELYH</sequence>
<dbReference type="PANTHER" id="PTHR23080">
    <property type="entry name" value="THAP DOMAIN PROTEIN"/>
    <property type="match status" value="1"/>
</dbReference>
<dbReference type="PANTHER" id="PTHR23080:SF141">
    <property type="entry name" value="TRANSPOSASE HELIX-TURN-HELIX DOMAIN-CONTAINING PROTEIN"/>
    <property type="match status" value="1"/>
</dbReference>
<comment type="caution">
    <text evidence="6">The sequence shown here is derived from an EMBL/GenBank/DDBJ whole genome shotgun (WGS) entry which is preliminary data.</text>
</comment>
<dbReference type="InterPro" id="IPR029021">
    <property type="entry name" value="Prot-tyrosine_phosphatase-like"/>
</dbReference>
<evidence type="ECO:0000313" key="6">
    <source>
        <dbReference type="EMBL" id="PFX14647.1"/>
    </source>
</evidence>
<keyword evidence="6" id="KW-0675">Receptor</keyword>
<evidence type="ECO:0000313" key="7">
    <source>
        <dbReference type="Proteomes" id="UP000225706"/>
    </source>
</evidence>
<evidence type="ECO:0000259" key="5">
    <source>
        <dbReference type="Pfam" id="PF13359"/>
    </source>
</evidence>
<organism evidence="6 7">
    <name type="scientific">Stylophora pistillata</name>
    <name type="common">Smooth cauliflower coral</name>
    <dbReference type="NCBI Taxonomy" id="50429"/>
    <lineage>
        <taxon>Eukaryota</taxon>
        <taxon>Metazoa</taxon>
        <taxon>Cnidaria</taxon>
        <taxon>Anthozoa</taxon>
        <taxon>Hexacorallia</taxon>
        <taxon>Scleractinia</taxon>
        <taxon>Astrocoeniina</taxon>
        <taxon>Pocilloporidae</taxon>
        <taxon>Stylophora</taxon>
    </lineage>
</organism>
<dbReference type="GO" id="GO:0046872">
    <property type="term" value="F:metal ion binding"/>
    <property type="evidence" value="ECO:0007669"/>
    <property type="project" value="UniProtKB-KW"/>
</dbReference>